<dbReference type="Proteomes" id="UP001432099">
    <property type="component" value="Chromosome"/>
</dbReference>
<accession>A0ABN6ZGP6</accession>
<evidence type="ECO:0000256" key="1">
    <source>
        <dbReference type="SAM" id="SignalP"/>
    </source>
</evidence>
<feature type="chain" id="PRO_5046104821" evidence="1">
    <location>
        <begin position="23"/>
        <end position="215"/>
    </location>
</feature>
<keyword evidence="1" id="KW-0732">Signal</keyword>
<evidence type="ECO:0000313" key="2">
    <source>
        <dbReference type="EMBL" id="BEH90960.1"/>
    </source>
</evidence>
<feature type="signal peptide" evidence="1">
    <location>
        <begin position="1"/>
        <end position="22"/>
    </location>
</feature>
<evidence type="ECO:0000313" key="3">
    <source>
        <dbReference type="Proteomes" id="UP001432099"/>
    </source>
</evidence>
<sequence>MKKLQFFIIGFLLLMCGLTGQAATTDPYLMEKDEQQFINVEFDDSFFTIKMKVGTGEIIGFSHIAHPTKKMTDQQFVQMLLDGVELLYGKDSEAYTLNKIKFMTLLNHQTFHRADFETYQLKTIQPRYELHKEKDQFMNVTFNHSAFAIAIRANDGEITGTGTLPQAQPGMTDEKLAQMIIDCAELIYGKDTPRYNLNKEKYVTLLQEGGMHYYD</sequence>
<dbReference type="EMBL" id="AP028127">
    <property type="protein sequence ID" value="BEH90960.1"/>
    <property type="molecule type" value="Genomic_DNA"/>
</dbReference>
<dbReference type="RefSeq" id="WP_262950494.1">
    <property type="nucleotide sequence ID" value="NZ_AP028127.1"/>
</dbReference>
<protein>
    <submittedName>
        <fullName evidence="2">Uncharacterized protein</fullName>
    </submittedName>
</protein>
<name>A0ABN6ZGP6_9FIRM</name>
<organism evidence="2 3">
    <name type="scientific">Turicibacter faecis</name>
    <dbReference type="NCBI Taxonomy" id="2963365"/>
    <lineage>
        <taxon>Bacteria</taxon>
        <taxon>Bacillati</taxon>
        <taxon>Bacillota</taxon>
        <taxon>Erysipelotrichia</taxon>
        <taxon>Erysipelotrichales</taxon>
        <taxon>Turicibacteraceae</taxon>
        <taxon>Turicibacter</taxon>
    </lineage>
</organism>
<proteinExistence type="predicted"/>
<reference evidence="2" key="1">
    <citation type="journal article" date="2024" name="Int. J. Syst. Evol. Microbiol.">
        <title>Turicibacter faecis sp. nov., isolated from faeces of heart failure mouse model.</title>
        <authorList>
            <person name="Imamura Y."/>
            <person name="Motooka D."/>
            <person name="Nakajima Y."/>
            <person name="Ito S."/>
            <person name="Kitakaze M."/>
            <person name="Iida T."/>
            <person name="Nakamura S."/>
        </authorList>
    </citation>
    <scope>NUCLEOTIDE SEQUENCE</scope>
    <source>
        <strain evidence="2">TC023</strain>
    </source>
</reference>
<gene>
    <name evidence="2" type="ORF">T23_10620</name>
</gene>
<keyword evidence="3" id="KW-1185">Reference proteome</keyword>